<protein>
    <submittedName>
        <fullName evidence="11">Zinc finger RANBP2-type containing 3</fullName>
    </submittedName>
</protein>
<dbReference type="Gene3D" id="2.30.30.380">
    <property type="entry name" value="Zn-finger domain of Sec23/24"/>
    <property type="match status" value="1"/>
</dbReference>
<reference evidence="11" key="2">
    <citation type="submission" date="2025-09" db="UniProtKB">
        <authorList>
            <consortium name="Ensembl"/>
        </authorList>
    </citation>
    <scope>IDENTIFICATION</scope>
</reference>
<dbReference type="InterPro" id="IPR036443">
    <property type="entry name" value="Znf_RanBP2_sf"/>
</dbReference>
<feature type="region of interest" description="Disordered" evidence="8">
    <location>
        <begin position="529"/>
        <end position="551"/>
    </location>
</feature>
<evidence type="ECO:0000256" key="4">
    <source>
        <dbReference type="ARBA" id="ARBA00022801"/>
    </source>
</evidence>
<evidence type="ECO:0000259" key="10">
    <source>
        <dbReference type="PROSITE" id="PS51194"/>
    </source>
</evidence>
<evidence type="ECO:0000256" key="3">
    <source>
        <dbReference type="ARBA" id="ARBA00022771"/>
    </source>
</evidence>
<dbReference type="PANTHER" id="PTHR45766:SF3">
    <property type="entry name" value="DNA ANNEALING HELICASE AND ENDONUCLEASE ZRANB3"/>
    <property type="match status" value="1"/>
</dbReference>
<dbReference type="Pfam" id="PF00176">
    <property type="entry name" value="SNF2-rel_dom"/>
    <property type="match status" value="1"/>
</dbReference>
<evidence type="ECO:0000313" key="11">
    <source>
        <dbReference type="Ensembl" id="ENSCPRP00005006252.1"/>
    </source>
</evidence>
<dbReference type="PROSITE" id="PS51194">
    <property type="entry name" value="HELICASE_CTER"/>
    <property type="match status" value="1"/>
</dbReference>
<dbReference type="PROSITE" id="PS51192">
    <property type="entry name" value="HELICASE_ATP_BIND_1"/>
    <property type="match status" value="1"/>
</dbReference>
<reference evidence="11" key="1">
    <citation type="submission" date="2025-08" db="UniProtKB">
        <authorList>
            <consortium name="Ensembl"/>
        </authorList>
    </citation>
    <scope>IDENTIFICATION</scope>
</reference>
<evidence type="ECO:0000256" key="8">
    <source>
        <dbReference type="SAM" id="MobiDB-lite"/>
    </source>
</evidence>
<dbReference type="Gene3D" id="3.40.50.300">
    <property type="entry name" value="P-loop containing nucleotide triphosphate hydrolases"/>
    <property type="match status" value="1"/>
</dbReference>
<accession>A0A7M4E8V4</accession>
<dbReference type="InterPro" id="IPR001876">
    <property type="entry name" value="Znf_RanBP2"/>
</dbReference>
<gene>
    <name evidence="11" type="primary">ZRANB3</name>
</gene>
<evidence type="ECO:0000256" key="6">
    <source>
        <dbReference type="ARBA" id="ARBA00022833"/>
    </source>
</evidence>
<dbReference type="GO" id="GO:0005524">
    <property type="term" value="F:ATP binding"/>
    <property type="evidence" value="ECO:0007669"/>
    <property type="project" value="UniProtKB-KW"/>
</dbReference>
<dbReference type="GO" id="GO:0004386">
    <property type="term" value="F:helicase activity"/>
    <property type="evidence" value="ECO:0007669"/>
    <property type="project" value="UniProtKB-KW"/>
</dbReference>
<dbReference type="InterPro" id="IPR000330">
    <property type="entry name" value="SNF2_N"/>
</dbReference>
<dbReference type="GO" id="GO:0006281">
    <property type="term" value="P:DNA repair"/>
    <property type="evidence" value="ECO:0007669"/>
    <property type="project" value="TreeGrafter"/>
</dbReference>
<dbReference type="SMART" id="SM00507">
    <property type="entry name" value="HNHc"/>
    <property type="match status" value="1"/>
</dbReference>
<keyword evidence="3" id="KW-0863">Zinc-finger</keyword>
<dbReference type="SMART" id="SM00487">
    <property type="entry name" value="DEXDc"/>
    <property type="match status" value="1"/>
</dbReference>
<keyword evidence="12" id="KW-1185">Reference proteome</keyword>
<dbReference type="SUPFAM" id="SSF52540">
    <property type="entry name" value="P-loop containing nucleoside triphosphate hydrolases"/>
    <property type="match status" value="2"/>
</dbReference>
<dbReference type="PANTHER" id="PTHR45766">
    <property type="entry name" value="DNA ANNEALING HELICASE AND ENDONUCLEASE ZRANB3 FAMILY MEMBER"/>
    <property type="match status" value="1"/>
</dbReference>
<dbReference type="InterPro" id="IPR049730">
    <property type="entry name" value="SNF2/RAD54-like_C"/>
</dbReference>
<feature type="domain" description="Helicase C-terminal" evidence="10">
    <location>
        <begin position="318"/>
        <end position="478"/>
    </location>
</feature>
<evidence type="ECO:0000313" key="12">
    <source>
        <dbReference type="Proteomes" id="UP000594220"/>
    </source>
</evidence>
<dbReference type="CDD" id="cd18010">
    <property type="entry name" value="DEXHc_HARP_SMARCAL1"/>
    <property type="match status" value="1"/>
</dbReference>
<dbReference type="InterPro" id="IPR002711">
    <property type="entry name" value="HNH"/>
</dbReference>
<dbReference type="CDD" id="cd00085">
    <property type="entry name" value="HNHc"/>
    <property type="match status" value="1"/>
</dbReference>
<dbReference type="Gene3D" id="1.10.30.50">
    <property type="match status" value="1"/>
</dbReference>
<evidence type="ECO:0000256" key="2">
    <source>
        <dbReference type="ARBA" id="ARBA00022741"/>
    </source>
</evidence>
<feature type="compositionally biased region" description="Acidic residues" evidence="8">
    <location>
        <begin position="538"/>
        <end position="551"/>
    </location>
</feature>
<keyword evidence="4" id="KW-0378">Hydrolase</keyword>
<feature type="domain" description="Helicase ATP-binding" evidence="9">
    <location>
        <begin position="35"/>
        <end position="197"/>
    </location>
</feature>
<proteinExistence type="predicted"/>
<dbReference type="GO" id="GO:0016787">
    <property type="term" value="F:hydrolase activity"/>
    <property type="evidence" value="ECO:0007669"/>
    <property type="project" value="UniProtKB-KW"/>
</dbReference>
<dbReference type="GO" id="GO:0008270">
    <property type="term" value="F:zinc ion binding"/>
    <property type="evidence" value="ECO:0007669"/>
    <property type="project" value="UniProtKB-KW"/>
</dbReference>
<dbReference type="PROSITE" id="PS01358">
    <property type="entry name" value="ZF_RANBP2_1"/>
    <property type="match status" value="1"/>
</dbReference>
<feature type="region of interest" description="Disordered" evidence="8">
    <location>
        <begin position="569"/>
        <end position="588"/>
    </location>
</feature>
<dbReference type="FunFam" id="3.40.50.10810:FF:000024">
    <property type="entry name" value="DNA annealing helicase and endonuclease ZRANB3"/>
    <property type="match status" value="1"/>
</dbReference>
<dbReference type="Proteomes" id="UP000594220">
    <property type="component" value="Unplaced"/>
</dbReference>
<evidence type="ECO:0000256" key="5">
    <source>
        <dbReference type="ARBA" id="ARBA00022806"/>
    </source>
</evidence>
<dbReference type="GO" id="GO:0003676">
    <property type="term" value="F:nucleic acid binding"/>
    <property type="evidence" value="ECO:0007669"/>
    <property type="project" value="InterPro"/>
</dbReference>
<dbReference type="GO" id="GO:0004520">
    <property type="term" value="F:DNA endonuclease activity"/>
    <property type="evidence" value="ECO:0007669"/>
    <property type="project" value="TreeGrafter"/>
</dbReference>
<name>A0A7M4E8V4_CROPO</name>
<dbReference type="InterPro" id="IPR027417">
    <property type="entry name" value="P-loop_NTPase"/>
</dbReference>
<dbReference type="SUPFAM" id="SSF90209">
    <property type="entry name" value="Ran binding protein zinc finger-like"/>
    <property type="match status" value="1"/>
</dbReference>
<dbReference type="GO" id="GO:0043596">
    <property type="term" value="C:nuclear replication fork"/>
    <property type="evidence" value="ECO:0007669"/>
    <property type="project" value="TreeGrafter"/>
</dbReference>
<keyword evidence="1" id="KW-0479">Metal-binding</keyword>
<dbReference type="GO" id="GO:0031297">
    <property type="term" value="P:replication fork processing"/>
    <property type="evidence" value="ECO:0007669"/>
    <property type="project" value="TreeGrafter"/>
</dbReference>
<sequence>APSAGNKLSNIDAKLLFLPEKLRERLLPFQKKGIVFALERSGRCMIADEMGLGKTIQAIAISYYYKKEWPLLIVVPSSLRYPWTEEMEKWIPELCPDDLSIIQNKTDIGRISTSKVIVLGYGLLTTNAQTLIDALYKQNFKVVVVDESHYMKSRNATRSKILLPVVQKAVRAILLTGTPALGRPEELFMQIEALFPRRFGTWSEYAKKYCNARVRFFGKRAQWDCRGASNLDELHQLLSNIMIRRLKNEVLTQLPPKIRQRIPFDLPDAAAKELNASFEDWEKLMRTSDSDATESHFVQIMGLITHMYKQTAIAKAGAVKDYIKMMLENDKLKFLVFAHHLTMLQACTEAAIENKARYIRIDGSVPSAERIHLVHQFQKDPDTRVAILSIQAAGQGLTFTAATHVVFAELYWDPGHIKQAEDRAHRIGQYSSVNVHYLIAKGTLDPLMWAMLNRKARVTGSTLNGKKEKLRAEEGDKEKWDFLSFAETWTPNESLEEIKNEVLFSHFEKEKQRDIRSFFSPKSSTEKKQSSTICLREDTEESSGEGDSSEIIDVDAICHENGCEREAKRPRSLGVATQSSSSKKMSKSLTEKTNSLFTEEINQGPSGSSLCKSSKSSALDNVWCCTVCTYTNNELLPYCEMCDCPRNDDDDKREDFIQTAKEPSDKNVEEVANAVENESEESNQKLKEDNTGTFLAYDGLMFCASRNTDRIHLYTKEGEPLNCNFIPLDIKLDNWEDLPESFQQKQNRFLILRFVREWSNLTTMKQKIIRKSGQIFQSPILVAEELSQQQARPSSTKRRNIIVNTTVLVVNTINGKDSPVLNLVSAQAEVVEDPSVKKGYMQAVDNKGNPLCLNCQHPTVQLDQHCKSTDWDTRFCSHACQEDFLIRSSNSYLRTKVFEIERGICQLCKQNAQELYLSIRDAPKSQRKKLLDSTWMSQLPLRQLNEIITNPTEGQFWQVDHIKPVYSGGGQCSLENLQTLCTVCHKERTAKQAKERSQMKRHSLASKYGSDITKFFVKM</sequence>
<evidence type="ECO:0000259" key="9">
    <source>
        <dbReference type="PROSITE" id="PS51192"/>
    </source>
</evidence>
<dbReference type="FunFam" id="3.40.50.300:FF:000788">
    <property type="entry name" value="DNA annealing helicase and endonuclease ZRANB3"/>
    <property type="match status" value="1"/>
</dbReference>
<dbReference type="InterPro" id="IPR001650">
    <property type="entry name" value="Helicase_C-like"/>
</dbReference>
<dbReference type="InterPro" id="IPR014001">
    <property type="entry name" value="Helicase_ATP-bd"/>
</dbReference>
<dbReference type="Ensembl" id="ENSCPRT00005007337.1">
    <property type="protein sequence ID" value="ENSCPRP00005006252.1"/>
    <property type="gene ID" value="ENSCPRG00005004364.1"/>
</dbReference>
<evidence type="ECO:0000256" key="1">
    <source>
        <dbReference type="ARBA" id="ARBA00022723"/>
    </source>
</evidence>
<dbReference type="InterPro" id="IPR038718">
    <property type="entry name" value="SNF2-like_sf"/>
</dbReference>
<evidence type="ECO:0000256" key="7">
    <source>
        <dbReference type="ARBA" id="ARBA00022840"/>
    </source>
</evidence>
<dbReference type="CDD" id="cd18793">
    <property type="entry name" value="SF2_C_SNF"/>
    <property type="match status" value="1"/>
</dbReference>
<keyword evidence="6" id="KW-0862">Zinc</keyword>
<dbReference type="GeneTree" id="ENSGT00940000158559"/>
<keyword evidence="7" id="KW-0067">ATP-binding</keyword>
<dbReference type="SMART" id="SM00490">
    <property type="entry name" value="HELICc"/>
    <property type="match status" value="1"/>
</dbReference>
<dbReference type="AlphaFoldDB" id="A0A7M4E8V4"/>
<dbReference type="InterPro" id="IPR003615">
    <property type="entry name" value="HNH_nuc"/>
</dbReference>
<organism evidence="11 12">
    <name type="scientific">Crocodylus porosus</name>
    <name type="common">Saltwater crocodile</name>
    <name type="synonym">Estuarine crocodile</name>
    <dbReference type="NCBI Taxonomy" id="8502"/>
    <lineage>
        <taxon>Eukaryota</taxon>
        <taxon>Metazoa</taxon>
        <taxon>Chordata</taxon>
        <taxon>Craniata</taxon>
        <taxon>Vertebrata</taxon>
        <taxon>Euteleostomi</taxon>
        <taxon>Archelosauria</taxon>
        <taxon>Archosauria</taxon>
        <taxon>Crocodylia</taxon>
        <taxon>Longirostres</taxon>
        <taxon>Crocodylidae</taxon>
        <taxon>Crocodylus</taxon>
    </lineage>
</organism>
<dbReference type="Gene3D" id="3.40.50.10810">
    <property type="entry name" value="Tandem AAA-ATPase domain"/>
    <property type="match status" value="1"/>
</dbReference>
<dbReference type="Pfam" id="PF00271">
    <property type="entry name" value="Helicase_C"/>
    <property type="match status" value="1"/>
</dbReference>
<keyword evidence="5" id="KW-0347">Helicase</keyword>
<dbReference type="Pfam" id="PF01844">
    <property type="entry name" value="HNH"/>
    <property type="match status" value="1"/>
</dbReference>
<keyword evidence="2" id="KW-0547">Nucleotide-binding</keyword>